<proteinExistence type="predicted"/>
<dbReference type="SUPFAM" id="SSF54106">
    <property type="entry name" value="LysM domain"/>
    <property type="match status" value="1"/>
</dbReference>
<dbReference type="Gene3D" id="1.10.530.10">
    <property type="match status" value="1"/>
</dbReference>
<dbReference type="PROSITE" id="PS51782">
    <property type="entry name" value="LYSM"/>
    <property type="match status" value="1"/>
</dbReference>
<feature type="region of interest" description="Disordered" evidence="1">
    <location>
        <begin position="155"/>
        <end position="180"/>
    </location>
</feature>
<organism evidence="3 4">
    <name type="scientific">Burkholderia diffusa</name>
    <dbReference type="NCBI Taxonomy" id="488732"/>
    <lineage>
        <taxon>Bacteria</taxon>
        <taxon>Pseudomonadati</taxon>
        <taxon>Pseudomonadota</taxon>
        <taxon>Betaproteobacteria</taxon>
        <taxon>Burkholderiales</taxon>
        <taxon>Burkholderiaceae</taxon>
        <taxon>Burkholderia</taxon>
        <taxon>Burkholderia cepacia complex</taxon>
    </lineage>
</organism>
<protein>
    <submittedName>
        <fullName evidence="3">Peptidoglycan-binding protein</fullName>
    </submittedName>
</protein>
<dbReference type="AlphaFoldDB" id="A0AAW3PMU8"/>
<evidence type="ECO:0000313" key="4">
    <source>
        <dbReference type="Proteomes" id="UP000063236"/>
    </source>
</evidence>
<reference evidence="3 4" key="1">
    <citation type="submission" date="2015-11" db="EMBL/GenBank/DDBJ databases">
        <title>Expanding the genomic diversity of Burkholderia species for the development of highly accurate diagnostics.</title>
        <authorList>
            <person name="Sahl J."/>
            <person name="Keim P."/>
            <person name="Wagner D."/>
        </authorList>
    </citation>
    <scope>NUCLEOTIDE SEQUENCE [LARGE SCALE GENOMIC DNA]</scope>
    <source>
        <strain evidence="3 4">MSMB378WGS</strain>
    </source>
</reference>
<evidence type="ECO:0000256" key="1">
    <source>
        <dbReference type="SAM" id="MobiDB-lite"/>
    </source>
</evidence>
<dbReference type="InterPro" id="IPR018392">
    <property type="entry name" value="LysM"/>
</dbReference>
<dbReference type="Gene3D" id="3.10.350.10">
    <property type="entry name" value="LysM domain"/>
    <property type="match status" value="1"/>
</dbReference>
<name>A0AAW3PMU8_9BURK</name>
<evidence type="ECO:0000313" key="3">
    <source>
        <dbReference type="EMBL" id="KWF60307.1"/>
    </source>
</evidence>
<dbReference type="CDD" id="cd00118">
    <property type="entry name" value="LysM"/>
    <property type="match status" value="1"/>
</dbReference>
<dbReference type="Pfam" id="PF01476">
    <property type="entry name" value="LysM"/>
    <property type="match status" value="1"/>
</dbReference>
<comment type="caution">
    <text evidence="3">The sequence shown here is derived from an EMBL/GenBank/DDBJ whole genome shotgun (WGS) entry which is preliminary data.</text>
</comment>
<dbReference type="SMART" id="SM00257">
    <property type="entry name" value="LysM"/>
    <property type="match status" value="1"/>
</dbReference>
<accession>A0AAW3PMU8</accession>
<dbReference type="GO" id="GO:0008932">
    <property type="term" value="F:lytic endotransglycosylase activity"/>
    <property type="evidence" value="ECO:0007669"/>
    <property type="project" value="TreeGrafter"/>
</dbReference>
<evidence type="ECO:0000259" key="2">
    <source>
        <dbReference type="PROSITE" id="PS51782"/>
    </source>
</evidence>
<dbReference type="Proteomes" id="UP000063236">
    <property type="component" value="Unassembled WGS sequence"/>
</dbReference>
<dbReference type="EMBL" id="LPJV01000002">
    <property type="protein sequence ID" value="KWF60307.1"/>
    <property type="molecule type" value="Genomic_DNA"/>
</dbReference>
<dbReference type="PANTHER" id="PTHR33734:SF22">
    <property type="entry name" value="MEMBRANE-BOUND LYTIC MUREIN TRANSGLYCOSYLASE D"/>
    <property type="match status" value="1"/>
</dbReference>
<dbReference type="PANTHER" id="PTHR33734">
    <property type="entry name" value="LYSM DOMAIN-CONTAINING GPI-ANCHORED PROTEIN 2"/>
    <property type="match status" value="1"/>
</dbReference>
<dbReference type="RefSeq" id="WP_060188717.1">
    <property type="nucleotide sequence ID" value="NZ_LPJS01000018.1"/>
</dbReference>
<gene>
    <name evidence="3" type="ORF">WL88_04665</name>
</gene>
<sequence>METKNEYVVRPGDTLSAIAHNHGTTVDDLVKLNRIENPRLIYPGQKLVLSSPAGDPVEAFFAELWIRVTDAKGLPIPNLKTTIVTASGRHKHATDEQGVVPPVRTRKADEKVHVYVSKIDGGRKKVAELKPPAGVHQATLQSPKLKAQIPLRVHTGGSDHQEKAPLPLPPGEVQHNRDSSGNPVVNAGVECPNKDNLRLGPNSKFRDHILAASKKSNFKPQAVASVVNIEAAKLSIVVEKKFKIKGKEKTKKVRVSTGEWDPNSAASKSTARGLTQFLAGTWLGEAIRPGTFVNQKAEANGWVKKDAAGRFSVVPEHKAELLELRMNAEAAIMAAVDYGMSNFKALEGGGYDFSKLNDGERAKMLYLSHHLGAGDAKRYLAGTIAAEDTYTEAKPHRPPRLIARGAKTLLTAQVGSAAAAKRAEENGGNYVKAHRLWLSHLIDTGVNFKNFACDPSKLEDVRPLLDLVTVVGGTNPTF</sequence>
<dbReference type="InterPro" id="IPR036779">
    <property type="entry name" value="LysM_dom_sf"/>
</dbReference>
<feature type="domain" description="LysM" evidence="2">
    <location>
        <begin position="5"/>
        <end position="49"/>
    </location>
</feature>